<organism evidence="8 9">
    <name type="scientific">Limnospira maxima CS-328</name>
    <dbReference type="NCBI Taxonomy" id="513049"/>
    <lineage>
        <taxon>Bacteria</taxon>
        <taxon>Bacillati</taxon>
        <taxon>Cyanobacteriota</taxon>
        <taxon>Cyanophyceae</taxon>
        <taxon>Oscillatoriophycideae</taxon>
        <taxon>Oscillatoriales</taxon>
        <taxon>Sirenicapillariaceae</taxon>
        <taxon>Limnospira</taxon>
    </lineage>
</organism>
<evidence type="ECO:0000313" key="8">
    <source>
        <dbReference type="EMBL" id="EDZ92625.1"/>
    </source>
</evidence>
<evidence type="ECO:0000256" key="4">
    <source>
        <dbReference type="ARBA" id="ARBA00022803"/>
    </source>
</evidence>
<dbReference type="PANTHER" id="PTHR46630">
    <property type="entry name" value="TETRATRICOPEPTIDE REPEAT PROTEIN 29"/>
    <property type="match status" value="1"/>
</dbReference>
<evidence type="ECO:0000256" key="3">
    <source>
        <dbReference type="ARBA" id="ARBA00022737"/>
    </source>
</evidence>
<dbReference type="PROSITE" id="PS50293">
    <property type="entry name" value="TPR_REGION"/>
    <property type="match status" value="1"/>
</dbReference>
<keyword evidence="4 6" id="KW-0802">TPR repeat</keyword>
<dbReference type="Pfam" id="PF26355">
    <property type="entry name" value="HTH_VMAP-M9"/>
    <property type="match status" value="1"/>
</dbReference>
<comment type="similarity">
    <text evidence="5">Belongs to the Rap family.</text>
</comment>
<dbReference type="SMART" id="SM00028">
    <property type="entry name" value="TPR"/>
    <property type="match status" value="3"/>
</dbReference>
<evidence type="ECO:0000313" key="9">
    <source>
        <dbReference type="Proteomes" id="UP000004061"/>
    </source>
</evidence>
<dbReference type="GO" id="GO:0005737">
    <property type="term" value="C:cytoplasm"/>
    <property type="evidence" value="ECO:0007669"/>
    <property type="project" value="UniProtKB-SubCell"/>
</dbReference>
<dbReference type="Gene3D" id="3.40.50.300">
    <property type="entry name" value="P-loop containing nucleotide triphosphate hydrolases"/>
    <property type="match status" value="1"/>
</dbReference>
<feature type="repeat" description="TPR" evidence="6">
    <location>
        <begin position="724"/>
        <end position="757"/>
    </location>
</feature>
<keyword evidence="9" id="KW-1185">Reference proteome</keyword>
<keyword evidence="2" id="KW-0963">Cytoplasm</keyword>
<evidence type="ECO:0000256" key="6">
    <source>
        <dbReference type="PROSITE-ProRule" id="PRU00339"/>
    </source>
</evidence>
<proteinExistence type="inferred from homology"/>
<evidence type="ECO:0000256" key="1">
    <source>
        <dbReference type="ARBA" id="ARBA00004496"/>
    </source>
</evidence>
<dbReference type="PROSITE" id="PS50005">
    <property type="entry name" value="TPR"/>
    <property type="match status" value="2"/>
</dbReference>
<accession>B5W778</accession>
<feature type="repeat" description="TPR" evidence="6">
    <location>
        <begin position="523"/>
        <end position="556"/>
    </location>
</feature>
<name>B5W778_LIMMA</name>
<reference evidence="8 9" key="1">
    <citation type="journal article" date="2011" name="Appl. Environ. Microbiol.">
        <title>Contribution of a Sodium Ion Gradient to Energy Conservation during Fermentation in the Cyanobacterium Arthrospira (Spirulina) maxima CS-328.</title>
        <authorList>
            <person name="Carrieri D."/>
            <person name="Ananyev G."/>
            <person name="Lenz O."/>
            <person name="Bryant D.A."/>
            <person name="Dismukes G.C."/>
        </authorList>
    </citation>
    <scope>NUCLEOTIDE SEQUENCE [LARGE SCALE GENOMIC DNA]</scope>
    <source>
        <strain evidence="8 9">CS-328</strain>
    </source>
</reference>
<gene>
    <name evidence="8" type="ORF">AmaxDRAFT_4628</name>
</gene>
<dbReference type="PANTHER" id="PTHR46630:SF1">
    <property type="entry name" value="TETRATRICOPEPTIDE REPEAT PROTEIN 29"/>
    <property type="match status" value="1"/>
</dbReference>
<comment type="caution">
    <text evidence="8">The sequence shown here is derived from an EMBL/GenBank/DDBJ whole genome shotgun (WGS) entry which is preliminary data.</text>
</comment>
<dbReference type="SUPFAM" id="SSF52540">
    <property type="entry name" value="P-loop containing nucleoside triphosphate hydrolases"/>
    <property type="match status" value="1"/>
</dbReference>
<comment type="subcellular location">
    <subcellularLocation>
        <location evidence="1">Cytoplasm</location>
    </subcellularLocation>
</comment>
<dbReference type="Proteomes" id="UP000004061">
    <property type="component" value="Unassembled WGS sequence"/>
</dbReference>
<keyword evidence="3" id="KW-0677">Repeat</keyword>
<evidence type="ECO:0000259" key="7">
    <source>
        <dbReference type="Pfam" id="PF26355"/>
    </source>
</evidence>
<dbReference type="RefSeq" id="WP_006670375.1">
    <property type="nucleotide sequence ID" value="NZ_ABYK01000049.1"/>
</dbReference>
<dbReference type="InterPro" id="IPR051476">
    <property type="entry name" value="Bac_ResReg_Asp_Phosphatase"/>
</dbReference>
<feature type="domain" description="vWA-MoxR associated protein N-terminal HTH" evidence="7">
    <location>
        <begin position="1"/>
        <end position="86"/>
    </location>
</feature>
<dbReference type="SUPFAM" id="SSF48452">
    <property type="entry name" value="TPR-like"/>
    <property type="match status" value="1"/>
</dbReference>
<dbReference type="Gene3D" id="1.25.40.10">
    <property type="entry name" value="Tetratricopeptide repeat domain"/>
    <property type="match status" value="2"/>
</dbReference>
<dbReference type="InterPro" id="IPR058651">
    <property type="entry name" value="HTH_VMAP-M9"/>
</dbReference>
<dbReference type="AlphaFoldDB" id="B5W778"/>
<evidence type="ECO:0000256" key="2">
    <source>
        <dbReference type="ARBA" id="ARBA00022490"/>
    </source>
</evidence>
<dbReference type="EMBL" id="ABYK01000049">
    <property type="protein sequence ID" value="EDZ92625.1"/>
    <property type="molecule type" value="Genomic_DNA"/>
</dbReference>
<dbReference type="InterPro" id="IPR011990">
    <property type="entry name" value="TPR-like_helical_dom_sf"/>
</dbReference>
<dbReference type="Pfam" id="PF13424">
    <property type="entry name" value="TPR_12"/>
    <property type="match status" value="1"/>
</dbReference>
<protein>
    <submittedName>
        <fullName evidence="8">Response regulator receiver protein</fullName>
    </submittedName>
</protein>
<sequence>MDIEVALKFIEDLLVIKSARKLTEDEKAILKGTWDDLTLDQIPGKYSLQNVADIRKTASKLWKDISTVFEPRIKVTKPKLKGIVEQQWRLRQEPETPEIDRLTDRDFVGREEAIADLDRLVERGATCILIQSPGGVGKTVLAERYLSERFNQPLLRFDIAKDTQNINSAEGWIEQNLRKLGEEPGREFLVSCDRLRTKLQSDAIAILIDNLEPALDKNGKLIDNHRSYVELLRVLCDPSLKSLTLITSRERVCENLEMTLYPLKVLSVEAWREYFSQEGLNADSPVLALIHKAYGGNALAMNILRERIALDYQGDIEDYWEFHYTEEGVSVERAVQNLLVEQFSRLESVDMTAYQLLCRMGCFRYQDVPTVPRNGLLCLLWDVPKKDALGAIERLWNRGLIERVNREYKLHPLIRQEAFERLKISQDWEKANRTAAEFWTDSIEKIETVEDAIIAHEAYYNYFAIKDFKKCCEVIVKIRETQDWDNLETLGRAYYRLGLADKMINSIFNICNFFNLQQSVYSPKIYNVLGAMYWVKGEINLAIKYYENAESLSIKFDDADMLANSLLNLGLCKLDLRYLPESLHFFTRYMQLSIAKKLSEHLKTSYYCLALVNSLLQQKDEAAQFLESFFKKSYISCTPWQRGYSFLFCAETFKNIDLTQRSFYFYHEALKFANNEFYYPQVQAKALTGIAELNRIQNDMESALKYHTESIQILEKIGAKCDLAEAYYQLGLSYKAMGEIANSLDYFNRAIALWEKIDAPKQIERVQNSINEIN</sequence>
<dbReference type="InterPro" id="IPR027417">
    <property type="entry name" value="P-loop_NTPase"/>
</dbReference>
<evidence type="ECO:0000256" key="5">
    <source>
        <dbReference type="ARBA" id="ARBA00038253"/>
    </source>
</evidence>
<dbReference type="InterPro" id="IPR019734">
    <property type="entry name" value="TPR_rpt"/>
</dbReference>